<evidence type="ECO:0000313" key="15">
    <source>
        <dbReference type="Proteomes" id="UP000695000"/>
    </source>
</evidence>
<keyword evidence="4 11" id="KW-0812">Transmembrane</keyword>
<dbReference type="SUPFAM" id="SSF81321">
    <property type="entry name" value="Family A G protein-coupled receptor-like"/>
    <property type="match status" value="1"/>
</dbReference>
<feature type="transmembrane region" description="Helical" evidence="13">
    <location>
        <begin position="196"/>
        <end position="222"/>
    </location>
</feature>
<feature type="transmembrane region" description="Helical" evidence="13">
    <location>
        <begin position="111"/>
        <end position="132"/>
    </location>
</feature>
<evidence type="ECO:0000313" key="17">
    <source>
        <dbReference type="RefSeq" id="XP_017779692.1"/>
    </source>
</evidence>
<keyword evidence="8 11" id="KW-0675">Receptor</keyword>
<gene>
    <name evidence="16 17" type="primary">LOC108564979</name>
</gene>
<keyword evidence="6 11" id="KW-0297">G-protein coupled receptor</keyword>
<evidence type="ECO:0000256" key="2">
    <source>
        <dbReference type="ARBA" id="ARBA00010663"/>
    </source>
</evidence>
<reference evidence="16 17" key="1">
    <citation type="submission" date="2025-05" db="UniProtKB">
        <authorList>
            <consortium name="RefSeq"/>
        </authorList>
    </citation>
    <scope>IDENTIFICATION</scope>
    <source>
        <tissue evidence="16 17">Whole Larva</tissue>
    </source>
</reference>
<evidence type="ECO:0000256" key="12">
    <source>
        <dbReference type="SAM" id="MobiDB-lite"/>
    </source>
</evidence>
<evidence type="ECO:0000256" key="7">
    <source>
        <dbReference type="ARBA" id="ARBA00023136"/>
    </source>
</evidence>
<feature type="region of interest" description="Disordered" evidence="12">
    <location>
        <begin position="373"/>
        <end position="405"/>
    </location>
</feature>
<dbReference type="PROSITE" id="PS50262">
    <property type="entry name" value="G_PROTEIN_RECEP_F1_2"/>
    <property type="match status" value="1"/>
</dbReference>
<keyword evidence="5 13" id="KW-1133">Transmembrane helix</keyword>
<dbReference type="InterPro" id="IPR000276">
    <property type="entry name" value="GPCR_Rhodpsn"/>
</dbReference>
<dbReference type="Pfam" id="PF00001">
    <property type="entry name" value="7tm_1"/>
    <property type="match status" value="1"/>
</dbReference>
<feature type="compositionally biased region" description="Basic and acidic residues" evidence="12">
    <location>
        <begin position="388"/>
        <end position="405"/>
    </location>
</feature>
<organism evidence="15 16">
    <name type="scientific">Nicrophorus vespilloides</name>
    <name type="common">Boreal carrion beetle</name>
    <dbReference type="NCBI Taxonomy" id="110193"/>
    <lineage>
        <taxon>Eukaryota</taxon>
        <taxon>Metazoa</taxon>
        <taxon>Ecdysozoa</taxon>
        <taxon>Arthropoda</taxon>
        <taxon>Hexapoda</taxon>
        <taxon>Insecta</taxon>
        <taxon>Pterygota</taxon>
        <taxon>Neoptera</taxon>
        <taxon>Endopterygota</taxon>
        <taxon>Coleoptera</taxon>
        <taxon>Polyphaga</taxon>
        <taxon>Staphyliniformia</taxon>
        <taxon>Silphidae</taxon>
        <taxon>Nicrophorinae</taxon>
        <taxon>Nicrophorus</taxon>
    </lineage>
</organism>
<comment type="similarity">
    <text evidence="2 11">Belongs to the G-protein coupled receptor 1 family.</text>
</comment>
<dbReference type="CDD" id="cd00637">
    <property type="entry name" value="7tm_classA_rhodopsin-like"/>
    <property type="match status" value="1"/>
</dbReference>
<evidence type="ECO:0000256" key="11">
    <source>
        <dbReference type="RuleBase" id="RU000688"/>
    </source>
</evidence>
<feature type="domain" description="G-protein coupled receptors family 1 profile" evidence="14">
    <location>
        <begin position="51"/>
        <end position="351"/>
    </location>
</feature>
<sequence>MENVTLHYPEFWYSRSYYEGNVSTLNATEPTKFVSTLRLYDILIPAIGSLAIILNFAVIISSGLILKKGQQPRSTYLFLGNVAMTDFVTAVSVVFGEVYPKSNRDHYICALQIGMIVSSTLASVFSVGLIAIDRFLYILHGLNYQRWVYPTRARVCIAISWFIGLVIGFLPLFGWYGDTNNGRKCWFILLAPKDLIKLTVIAGGIPLLTVMVLYSIILYHAIKNIYRLQRAEQTNETDPNGLRIFRGKSVESVDSVVQTEPGQPVQNVFKRMFMRKPTSKVKGPNKWRAIKVVFFTSGSFLITWGPYFIASLLYVYCGESDGDRCKNLSILVASPLAILGFFNCLINPVIYAWWHKGFREFVKKTWGSIRRRRRSIQNNSTSTTKTHSKGEESSSKQEMESRDAV</sequence>
<name>A0ABM1MYP1_NICVS</name>
<dbReference type="PANTHER" id="PTHR24246">
    <property type="entry name" value="OLFACTORY RECEPTOR AND ADENOSINE RECEPTOR"/>
    <property type="match status" value="1"/>
</dbReference>
<protein>
    <submittedName>
        <fullName evidence="16 17">5-hydroxytryptamine receptor 1A-like</fullName>
    </submittedName>
</protein>
<evidence type="ECO:0000256" key="3">
    <source>
        <dbReference type="ARBA" id="ARBA00022475"/>
    </source>
</evidence>
<feature type="transmembrane region" description="Helical" evidence="13">
    <location>
        <begin position="42"/>
        <end position="66"/>
    </location>
</feature>
<proteinExistence type="inferred from homology"/>
<feature type="transmembrane region" description="Helical" evidence="13">
    <location>
        <begin position="153"/>
        <end position="176"/>
    </location>
</feature>
<keyword evidence="15" id="KW-1185">Reference proteome</keyword>
<evidence type="ECO:0000256" key="10">
    <source>
        <dbReference type="ARBA" id="ARBA00023224"/>
    </source>
</evidence>
<evidence type="ECO:0000256" key="5">
    <source>
        <dbReference type="ARBA" id="ARBA00022989"/>
    </source>
</evidence>
<dbReference type="Gene3D" id="1.20.1070.10">
    <property type="entry name" value="Rhodopsin 7-helix transmembrane proteins"/>
    <property type="match status" value="1"/>
</dbReference>
<evidence type="ECO:0000256" key="9">
    <source>
        <dbReference type="ARBA" id="ARBA00023180"/>
    </source>
</evidence>
<evidence type="ECO:0000256" key="8">
    <source>
        <dbReference type="ARBA" id="ARBA00023170"/>
    </source>
</evidence>
<dbReference type="PRINTS" id="PR00237">
    <property type="entry name" value="GPCRRHODOPSN"/>
</dbReference>
<dbReference type="InterPro" id="IPR017452">
    <property type="entry name" value="GPCR_Rhodpsn_7TM"/>
</dbReference>
<keyword evidence="7 13" id="KW-0472">Membrane</keyword>
<dbReference type="RefSeq" id="XP_017779692.1">
    <property type="nucleotide sequence ID" value="XM_017924203.1"/>
</dbReference>
<dbReference type="Proteomes" id="UP000695000">
    <property type="component" value="Unplaced"/>
</dbReference>
<comment type="subcellular location">
    <subcellularLocation>
        <location evidence="1">Cell membrane</location>
        <topology evidence="1">Multi-pass membrane protein</topology>
    </subcellularLocation>
</comment>
<feature type="transmembrane region" description="Helical" evidence="13">
    <location>
        <begin position="78"/>
        <end position="99"/>
    </location>
</feature>
<evidence type="ECO:0000256" key="13">
    <source>
        <dbReference type="SAM" id="Phobius"/>
    </source>
</evidence>
<evidence type="ECO:0000256" key="4">
    <source>
        <dbReference type="ARBA" id="ARBA00022692"/>
    </source>
</evidence>
<keyword evidence="9" id="KW-0325">Glycoprotein</keyword>
<evidence type="ECO:0000259" key="14">
    <source>
        <dbReference type="PROSITE" id="PS50262"/>
    </source>
</evidence>
<evidence type="ECO:0000313" key="16">
    <source>
        <dbReference type="RefSeq" id="XP_017779691.1"/>
    </source>
</evidence>
<dbReference type="PROSITE" id="PS00237">
    <property type="entry name" value="G_PROTEIN_RECEP_F1_1"/>
    <property type="match status" value="1"/>
</dbReference>
<feature type="transmembrane region" description="Helical" evidence="13">
    <location>
        <begin position="292"/>
        <end position="316"/>
    </location>
</feature>
<dbReference type="PANTHER" id="PTHR24246:SF27">
    <property type="entry name" value="ADENOSINE RECEPTOR, ISOFORM A"/>
    <property type="match status" value="1"/>
</dbReference>
<keyword evidence="10 11" id="KW-0807">Transducer</keyword>
<accession>A0ABM1MYP1</accession>
<feature type="transmembrane region" description="Helical" evidence="13">
    <location>
        <begin position="328"/>
        <end position="354"/>
    </location>
</feature>
<keyword evidence="3" id="KW-1003">Cell membrane</keyword>
<dbReference type="GeneID" id="108564979"/>
<evidence type="ECO:0000256" key="1">
    <source>
        <dbReference type="ARBA" id="ARBA00004651"/>
    </source>
</evidence>
<evidence type="ECO:0000256" key="6">
    <source>
        <dbReference type="ARBA" id="ARBA00023040"/>
    </source>
</evidence>
<dbReference type="RefSeq" id="XP_017779691.1">
    <property type="nucleotide sequence ID" value="XM_017924202.1"/>
</dbReference>